<evidence type="ECO:0000313" key="9">
    <source>
        <dbReference type="EMBL" id="MBB3962932.1"/>
    </source>
</evidence>
<dbReference type="PANTHER" id="PTHR32196:SF21">
    <property type="entry name" value="ABC TRANSPORTER PERMEASE PROTEIN YPHD-RELATED"/>
    <property type="match status" value="1"/>
</dbReference>
<dbReference type="GO" id="GO:0022857">
    <property type="term" value="F:transmembrane transporter activity"/>
    <property type="evidence" value="ECO:0007669"/>
    <property type="project" value="InterPro"/>
</dbReference>
<organism evidence="9 10">
    <name type="scientific">Rhizobium metallidurans</name>
    <dbReference type="NCBI Taxonomy" id="1265931"/>
    <lineage>
        <taxon>Bacteria</taxon>
        <taxon>Pseudomonadati</taxon>
        <taxon>Pseudomonadota</taxon>
        <taxon>Alphaproteobacteria</taxon>
        <taxon>Hyphomicrobiales</taxon>
        <taxon>Rhizobiaceae</taxon>
        <taxon>Rhizobium/Agrobacterium group</taxon>
        <taxon>Rhizobium</taxon>
    </lineage>
</organism>
<dbReference type="EMBL" id="JACIDW010000001">
    <property type="protein sequence ID" value="MBB3962932.1"/>
    <property type="molecule type" value="Genomic_DNA"/>
</dbReference>
<keyword evidence="9" id="KW-0762">Sugar transport</keyword>
<dbReference type="InterPro" id="IPR001851">
    <property type="entry name" value="ABC_transp_permease"/>
</dbReference>
<keyword evidence="3" id="KW-1003">Cell membrane</keyword>
<dbReference type="RefSeq" id="WP_183898632.1">
    <property type="nucleotide sequence ID" value="NZ_JACIDW010000001.1"/>
</dbReference>
<feature type="transmembrane region" description="Helical" evidence="8">
    <location>
        <begin position="169"/>
        <end position="190"/>
    </location>
</feature>
<evidence type="ECO:0000256" key="6">
    <source>
        <dbReference type="ARBA" id="ARBA00022989"/>
    </source>
</evidence>
<comment type="caution">
    <text evidence="9">The sequence shown here is derived from an EMBL/GenBank/DDBJ whole genome shotgun (WGS) entry which is preliminary data.</text>
</comment>
<dbReference type="Pfam" id="PF02653">
    <property type="entry name" value="BPD_transp_2"/>
    <property type="match status" value="1"/>
</dbReference>
<dbReference type="CDD" id="cd06579">
    <property type="entry name" value="TM_PBP1_transp_AraH_like"/>
    <property type="match status" value="1"/>
</dbReference>
<dbReference type="GO" id="GO:0005886">
    <property type="term" value="C:plasma membrane"/>
    <property type="evidence" value="ECO:0007669"/>
    <property type="project" value="UniProtKB-SubCell"/>
</dbReference>
<evidence type="ECO:0000256" key="2">
    <source>
        <dbReference type="ARBA" id="ARBA00022448"/>
    </source>
</evidence>
<keyword evidence="2" id="KW-0813">Transport</keyword>
<keyword evidence="5 8" id="KW-0812">Transmembrane</keyword>
<feature type="transmembrane region" description="Helical" evidence="8">
    <location>
        <begin position="100"/>
        <end position="124"/>
    </location>
</feature>
<keyword evidence="4" id="KW-0997">Cell inner membrane</keyword>
<comment type="subcellular location">
    <subcellularLocation>
        <location evidence="1">Cell membrane</location>
        <topology evidence="1">Multi-pass membrane protein</topology>
    </subcellularLocation>
</comment>
<protein>
    <submittedName>
        <fullName evidence="9">Simple sugar transport system permease protein</fullName>
    </submittedName>
</protein>
<accession>A0A7W6CQ12</accession>
<feature type="transmembrane region" description="Helical" evidence="8">
    <location>
        <begin position="12"/>
        <end position="34"/>
    </location>
</feature>
<evidence type="ECO:0000256" key="5">
    <source>
        <dbReference type="ARBA" id="ARBA00022692"/>
    </source>
</evidence>
<sequence length="331" mass="34493">MKAIAQRFNATFGADMAGPAIAFLAVMIIFGLAANNFISAATFGSVAFQLPELGLLTLAMLLPLLTGGINLSVTFTANLSGLAAAWVMQSYGGVDAPPSAFLLGVLAALATGGAAGLMTGAAIAYTRAHPILVTLSMMIFLRGLGEFLTRGGDVSGFPNFIAPIGHGQIFGLPIPLLIFIVCVGLWQLLLTRFKLGFGLLMIGSNIEAAQYSGLNTRRILVLVYTLSGMMCAVAGVIMLARFNSVRVGHGESYLLITVLAAFLGGINPFGGFGRVLPVFVALIVLQLLSSGLNLMGANQHLATALWGVLMIVVMAARTIVSAYMASHKKKG</sequence>
<evidence type="ECO:0000256" key="8">
    <source>
        <dbReference type="SAM" id="Phobius"/>
    </source>
</evidence>
<name>A0A7W6CQ12_9HYPH</name>
<keyword evidence="6 8" id="KW-1133">Transmembrane helix</keyword>
<proteinExistence type="predicted"/>
<feature type="transmembrane region" description="Helical" evidence="8">
    <location>
        <begin position="69"/>
        <end position="88"/>
    </location>
</feature>
<feature type="transmembrane region" description="Helical" evidence="8">
    <location>
        <begin position="303"/>
        <end position="325"/>
    </location>
</feature>
<feature type="transmembrane region" description="Helical" evidence="8">
    <location>
        <begin position="219"/>
        <end position="240"/>
    </location>
</feature>
<gene>
    <name evidence="9" type="ORF">GGQ67_000550</name>
</gene>
<reference evidence="9 10" key="1">
    <citation type="submission" date="2020-08" db="EMBL/GenBank/DDBJ databases">
        <title>Genomic Encyclopedia of Type Strains, Phase IV (KMG-IV): sequencing the most valuable type-strain genomes for metagenomic binning, comparative biology and taxonomic classification.</title>
        <authorList>
            <person name="Goeker M."/>
        </authorList>
    </citation>
    <scope>NUCLEOTIDE SEQUENCE [LARGE SCALE GENOMIC DNA]</scope>
    <source>
        <strain evidence="9 10">DSM 26575</strain>
    </source>
</reference>
<feature type="transmembrane region" description="Helical" evidence="8">
    <location>
        <begin position="276"/>
        <end position="297"/>
    </location>
</feature>
<evidence type="ECO:0000256" key="3">
    <source>
        <dbReference type="ARBA" id="ARBA00022475"/>
    </source>
</evidence>
<feature type="transmembrane region" description="Helical" evidence="8">
    <location>
        <begin position="252"/>
        <end position="269"/>
    </location>
</feature>
<dbReference type="Proteomes" id="UP000582090">
    <property type="component" value="Unassembled WGS sequence"/>
</dbReference>
<keyword evidence="10" id="KW-1185">Reference proteome</keyword>
<keyword evidence="7 8" id="KW-0472">Membrane</keyword>
<evidence type="ECO:0000256" key="7">
    <source>
        <dbReference type="ARBA" id="ARBA00023136"/>
    </source>
</evidence>
<evidence type="ECO:0000313" key="10">
    <source>
        <dbReference type="Proteomes" id="UP000582090"/>
    </source>
</evidence>
<evidence type="ECO:0000256" key="4">
    <source>
        <dbReference type="ARBA" id="ARBA00022519"/>
    </source>
</evidence>
<dbReference type="PANTHER" id="PTHR32196">
    <property type="entry name" value="ABC TRANSPORTER PERMEASE PROTEIN YPHD-RELATED-RELATED"/>
    <property type="match status" value="1"/>
</dbReference>
<dbReference type="AlphaFoldDB" id="A0A7W6CQ12"/>
<evidence type="ECO:0000256" key="1">
    <source>
        <dbReference type="ARBA" id="ARBA00004651"/>
    </source>
</evidence>